<comment type="similarity">
    <text evidence="3">In the C-terminal section; belongs to the class-II aminoacyl-tRNA synthetase family.</text>
</comment>
<dbReference type="PROSITE" id="PS50862">
    <property type="entry name" value="AA_TRNA_LIGASE_II"/>
    <property type="match status" value="1"/>
</dbReference>
<dbReference type="Proteomes" id="UP000612899">
    <property type="component" value="Unassembled WGS sequence"/>
</dbReference>
<keyword evidence="14" id="KW-0046">Antibiotic resistance</keyword>
<dbReference type="InterPro" id="IPR012340">
    <property type="entry name" value="NA-bd_OB-fold"/>
</dbReference>
<keyword evidence="19" id="KW-0648">Protein biosynthesis</keyword>
<keyword evidence="10 19" id="KW-0067">ATP-binding</keyword>
<comment type="subcellular location">
    <subcellularLocation>
        <location evidence="1">Cell membrane</location>
        <topology evidence="1">Multi-pass membrane protein</topology>
    </subcellularLocation>
    <subcellularLocation>
        <location evidence="19">Cytoplasm</location>
    </subcellularLocation>
</comment>
<evidence type="ECO:0000256" key="1">
    <source>
        <dbReference type="ARBA" id="ARBA00004651"/>
    </source>
</evidence>
<evidence type="ECO:0000256" key="7">
    <source>
        <dbReference type="ARBA" id="ARBA00022692"/>
    </source>
</evidence>
<evidence type="ECO:0000256" key="2">
    <source>
        <dbReference type="ARBA" id="ARBA00005270"/>
    </source>
</evidence>
<reference evidence="22" key="1">
    <citation type="submission" date="2021-01" db="EMBL/GenBank/DDBJ databases">
        <title>Whole genome shotgun sequence of Rhizocola hellebori NBRC 109834.</title>
        <authorList>
            <person name="Komaki H."/>
            <person name="Tamura T."/>
        </authorList>
    </citation>
    <scope>NUCLEOTIDE SEQUENCE</scope>
    <source>
        <strain evidence="22">NBRC 109834</strain>
    </source>
</reference>
<comment type="similarity">
    <text evidence="19">Belongs to the class-II aminoacyl-tRNA synthetase family.</text>
</comment>
<evidence type="ECO:0000256" key="10">
    <source>
        <dbReference type="ARBA" id="ARBA00022840"/>
    </source>
</evidence>
<keyword evidence="23" id="KW-1185">Reference proteome</keyword>
<dbReference type="InterPro" id="IPR044136">
    <property type="entry name" value="Lys-tRNA-ligase_II_N"/>
</dbReference>
<sequence length="1056" mass="116143">MLSALGALGGALGRGAMRVRELLENVLLLTPLNLGYAAALAVLAGATARRKRVAYWVLIAYFSFLFLVVLLVMGIAISGVADEPGKPYLNRGDTIGLALAGLVSIGALNLLFWGRHEFYARVRKGGLRQAFKVFAGVVAIGIGLGYTLVSVFPGSLEGAAEKLRYSVDKVLGGFGFALDTQGAAPGWVNFILGLFGAVAVFAGLFTLLRSQQVTSELSGEEESRIRGLLDRYGEQDSLGYFATRRDKAAVFSPNGKAAITYRVVNGVSLASGDPVGDPQAWDPAIAAWIEHARRYAWVPAVMGASEEGATAYDRAAMKVIHLGDEAVLDAKEFTLEGRDMRPVRQAVNRVERAGYTATVRRHADIAPPELKEAADLATRWRDTESERGFSMALGRLGDPNDGACVLVSVQDGTGATKALLSFSPWGKRGLSLDLMRRDPQAENGVMEFMVSELMRQAPGLGVDRVSLNFAVFRSVFSEGGRIGAGPILRLARRLLLFFSKWWQLESLYRANAKYHPQWEPRFLCIGERRELARVGIASGIAEGFLTLPGTHAAPLDHSYAPLLPATEILPSPEEEQEKVPEQMGVRMEKLDHLRAAGYEPYPVTFARNSTCAQITRHHRELPPDQHTGDHVSLAGRIMLLRNHGRVCFATLRDWSGDLQLMLESDLERWKSTVDIGDHVGISGEVVTSRRGELTVLVSSWTLTAKCLRPLPDKHAGLSDPEARVRQRYLDLIVNPSSRDTLRTRSLTIRSLRESLAERGFIEVETPILQRIHGGANAKPFTTHINAYDMRLYLRIAPELYLKRLCVGGVEKVFELGRTFRNEGVDFKHNPEFTMLEAYQAYADYNTMRELTQSLVQALPVARDDLDLSGQWPVVTVNDAISHALGEQVTADTTREELVRLCERAGVPVDPGWGAGAVVLEMYERLVESKTVQPTFYKDFPAEVSPLTRSHRDDPRLAERWDLVAFGSELGTAYSELIDPVEQRRRLTEQSLLAAGGDPEAMELDLDFLEALEHAMPPSGGLGIGVDRLVMLLTGKSIRETLAFPLVRRTVGQNNLG</sequence>
<dbReference type="AlphaFoldDB" id="A0A8J3VKU0"/>
<dbReference type="NCBIfam" id="NF001756">
    <property type="entry name" value="PRK00484.1"/>
    <property type="match status" value="1"/>
</dbReference>
<dbReference type="GO" id="GO:0004824">
    <property type="term" value="F:lysine-tRNA ligase activity"/>
    <property type="evidence" value="ECO:0007669"/>
    <property type="project" value="UniProtKB-UniRule"/>
</dbReference>
<evidence type="ECO:0000256" key="5">
    <source>
        <dbReference type="ARBA" id="ARBA00022598"/>
    </source>
</evidence>
<evidence type="ECO:0000256" key="9">
    <source>
        <dbReference type="ARBA" id="ARBA00022741"/>
    </source>
</evidence>
<dbReference type="GO" id="GO:0005886">
    <property type="term" value="C:plasma membrane"/>
    <property type="evidence" value="ECO:0007669"/>
    <property type="project" value="UniProtKB-SubCell"/>
</dbReference>
<feature type="transmembrane region" description="Helical" evidence="20">
    <location>
        <begin position="53"/>
        <end position="75"/>
    </location>
</feature>
<dbReference type="EMBL" id="BONY01000079">
    <property type="protein sequence ID" value="GIH09882.1"/>
    <property type="molecule type" value="Genomic_DNA"/>
</dbReference>
<comment type="function">
    <text evidence="16">Catalyzes the production of L-lysyl-tRNA(Lys)transfer and the transfer of a lysyl group from L-lysyl-tRNA(Lys) to membrane-bound phosphatidylglycerol (PG), which produces lysylphosphatidylglycerol (LPG), one of the components of the bacterial membrane with a positive net charge. LPG synthesis contributes to the resistance to cationic antimicrobial peptides (CAMPs) and likely protects M.tuberculosis against the CAMPs produced by competiting microorganisms (bacteriocins). In fact, the modification of anionic phosphatidylglycerol with positively charged L-lysine results in repulsion of the peptides.</text>
</comment>
<dbReference type="Pfam" id="PF00152">
    <property type="entry name" value="tRNA-synt_2"/>
    <property type="match status" value="1"/>
</dbReference>
<keyword evidence="4" id="KW-1003">Cell membrane</keyword>
<evidence type="ECO:0000256" key="17">
    <source>
        <dbReference type="ARBA" id="ARBA00047540"/>
    </source>
</evidence>
<evidence type="ECO:0000256" key="3">
    <source>
        <dbReference type="ARBA" id="ARBA00009968"/>
    </source>
</evidence>
<dbReference type="PRINTS" id="PR00982">
    <property type="entry name" value="TRNASYNTHLYS"/>
</dbReference>
<organism evidence="22 23">
    <name type="scientific">Rhizocola hellebori</name>
    <dbReference type="NCBI Taxonomy" id="1392758"/>
    <lineage>
        <taxon>Bacteria</taxon>
        <taxon>Bacillati</taxon>
        <taxon>Actinomycetota</taxon>
        <taxon>Actinomycetes</taxon>
        <taxon>Micromonosporales</taxon>
        <taxon>Micromonosporaceae</taxon>
        <taxon>Rhizocola</taxon>
    </lineage>
</organism>
<protein>
    <recommendedName>
        <fullName evidence="19">Lysine--tRNA ligase</fullName>
        <ecNumber evidence="19">6.1.1.6</ecNumber>
    </recommendedName>
    <alternativeName>
        <fullName evidence="19">Lysyl-tRNA synthetase</fullName>
        <shortName evidence="19">LysRS</shortName>
    </alternativeName>
</protein>
<evidence type="ECO:0000256" key="14">
    <source>
        <dbReference type="ARBA" id="ARBA00023251"/>
    </source>
</evidence>
<dbReference type="InterPro" id="IPR004365">
    <property type="entry name" value="NA-bd_OB_tRNA"/>
</dbReference>
<dbReference type="GO" id="GO:0006430">
    <property type="term" value="P:lysyl-tRNA aminoacylation"/>
    <property type="evidence" value="ECO:0007669"/>
    <property type="project" value="UniProtKB-UniRule"/>
</dbReference>
<comment type="catalytic activity">
    <reaction evidence="18 19">
        <text>tRNA(Lys) + L-lysine + ATP = L-lysyl-tRNA(Lys) + AMP + diphosphate</text>
        <dbReference type="Rhea" id="RHEA:20792"/>
        <dbReference type="Rhea" id="RHEA-COMP:9696"/>
        <dbReference type="Rhea" id="RHEA-COMP:9697"/>
        <dbReference type="ChEBI" id="CHEBI:30616"/>
        <dbReference type="ChEBI" id="CHEBI:32551"/>
        <dbReference type="ChEBI" id="CHEBI:33019"/>
        <dbReference type="ChEBI" id="CHEBI:78442"/>
        <dbReference type="ChEBI" id="CHEBI:78529"/>
        <dbReference type="ChEBI" id="CHEBI:456215"/>
        <dbReference type="EC" id="6.1.1.6"/>
    </reaction>
</comment>
<comment type="cofactor">
    <cofactor evidence="19">
        <name>Mg(2+)</name>
        <dbReference type="ChEBI" id="CHEBI:18420"/>
    </cofactor>
    <text evidence="19">Binds 3 Mg(2+) ions per subunit.</text>
</comment>
<evidence type="ECO:0000256" key="8">
    <source>
        <dbReference type="ARBA" id="ARBA00022723"/>
    </source>
</evidence>
<dbReference type="GO" id="GO:0005524">
    <property type="term" value="F:ATP binding"/>
    <property type="evidence" value="ECO:0007669"/>
    <property type="project" value="UniProtKB-UniRule"/>
</dbReference>
<evidence type="ECO:0000256" key="11">
    <source>
        <dbReference type="ARBA" id="ARBA00022989"/>
    </source>
</evidence>
<keyword evidence="19" id="KW-0460">Magnesium</keyword>
<dbReference type="InterPro" id="IPR045864">
    <property type="entry name" value="aa-tRNA-synth_II/BPL/LPL"/>
</dbReference>
<feature type="transmembrane region" description="Helical" evidence="20">
    <location>
        <begin position="133"/>
        <end position="152"/>
    </location>
</feature>
<evidence type="ECO:0000256" key="15">
    <source>
        <dbReference type="ARBA" id="ARBA00023268"/>
    </source>
</evidence>
<gene>
    <name evidence="22" type="primary">lysS_2</name>
    <name evidence="19" type="synonym">lysS</name>
    <name evidence="22" type="ORF">Rhe02_79490</name>
</gene>
<keyword evidence="7 20" id="KW-0812">Transmembrane</keyword>
<keyword evidence="19" id="KW-0963">Cytoplasm</keyword>
<evidence type="ECO:0000256" key="18">
    <source>
        <dbReference type="ARBA" id="ARBA00048573"/>
    </source>
</evidence>
<dbReference type="NCBIfam" id="NF002821">
    <property type="entry name" value="PRK02983.1"/>
    <property type="match status" value="1"/>
</dbReference>
<feature type="transmembrane region" description="Helical" evidence="20">
    <location>
        <begin position="95"/>
        <end position="113"/>
    </location>
</feature>
<dbReference type="EC" id="6.1.1.6" evidence="19"/>
<feature type="transmembrane region" description="Helical" evidence="20">
    <location>
        <begin position="187"/>
        <end position="208"/>
    </location>
</feature>
<dbReference type="Pfam" id="PF09924">
    <property type="entry name" value="LPG_synthase_C"/>
    <property type="match status" value="1"/>
</dbReference>
<dbReference type="InterPro" id="IPR006195">
    <property type="entry name" value="aa-tRNA-synth_II"/>
</dbReference>
<keyword evidence="15" id="KW-0511">Multifunctional enzyme</keyword>
<evidence type="ECO:0000256" key="13">
    <source>
        <dbReference type="ARBA" id="ARBA00023146"/>
    </source>
</evidence>
<feature type="transmembrane region" description="Helical" evidence="20">
    <location>
        <begin position="28"/>
        <end position="46"/>
    </location>
</feature>
<dbReference type="Pfam" id="PF16995">
    <property type="entry name" value="tRNA-synt_2_TM"/>
    <property type="match status" value="1"/>
</dbReference>
<dbReference type="PANTHER" id="PTHR42918">
    <property type="entry name" value="LYSYL-TRNA SYNTHETASE"/>
    <property type="match status" value="1"/>
</dbReference>
<dbReference type="InterPro" id="IPR024320">
    <property type="entry name" value="LPG_synthase_C"/>
</dbReference>
<dbReference type="GO" id="GO:0005829">
    <property type="term" value="C:cytosol"/>
    <property type="evidence" value="ECO:0007669"/>
    <property type="project" value="TreeGrafter"/>
</dbReference>
<feature type="domain" description="Aminoacyl-transfer RNA synthetases class-II family profile" evidence="21">
    <location>
        <begin position="749"/>
        <end position="1044"/>
    </location>
</feature>
<feature type="binding site" evidence="19">
    <location>
        <position position="961"/>
    </location>
    <ligand>
        <name>Mg(2+)</name>
        <dbReference type="ChEBI" id="CHEBI:18420"/>
        <label>1</label>
    </ligand>
</feature>
<keyword evidence="5 19" id="KW-0436">Ligase</keyword>
<dbReference type="GO" id="GO:0046677">
    <property type="term" value="P:response to antibiotic"/>
    <property type="evidence" value="ECO:0007669"/>
    <property type="project" value="UniProtKB-KW"/>
</dbReference>
<keyword evidence="12" id="KW-0443">Lipid metabolism</keyword>
<evidence type="ECO:0000259" key="21">
    <source>
        <dbReference type="PROSITE" id="PS50862"/>
    </source>
</evidence>
<dbReference type="Gene3D" id="3.30.930.10">
    <property type="entry name" value="Bira Bifunctional Protein, Domain 2"/>
    <property type="match status" value="1"/>
</dbReference>
<dbReference type="GO" id="GO:0050071">
    <property type="term" value="F:phosphatidylglycerol lysyltransferase activity"/>
    <property type="evidence" value="ECO:0007669"/>
    <property type="project" value="UniProtKB-EC"/>
</dbReference>
<keyword evidence="6" id="KW-0808">Transferase</keyword>
<dbReference type="InterPro" id="IPR031553">
    <property type="entry name" value="tRNA-synt_2_TM"/>
</dbReference>
<evidence type="ECO:0000256" key="6">
    <source>
        <dbReference type="ARBA" id="ARBA00022679"/>
    </source>
</evidence>
<dbReference type="InterPro" id="IPR004364">
    <property type="entry name" value="Aa-tRNA-synt_II"/>
</dbReference>
<evidence type="ECO:0000256" key="20">
    <source>
        <dbReference type="SAM" id="Phobius"/>
    </source>
</evidence>
<dbReference type="SUPFAM" id="SSF55681">
    <property type="entry name" value="Class II aaRS and biotin synthetases"/>
    <property type="match status" value="1"/>
</dbReference>
<evidence type="ECO:0000313" key="23">
    <source>
        <dbReference type="Proteomes" id="UP000612899"/>
    </source>
</evidence>
<comment type="similarity">
    <text evidence="2">In the N-terminal section; belongs to the LPG synthetase family.</text>
</comment>
<dbReference type="HAMAP" id="MF_00252">
    <property type="entry name" value="Lys_tRNA_synth_class2"/>
    <property type="match status" value="1"/>
</dbReference>
<dbReference type="InterPro" id="IPR002313">
    <property type="entry name" value="Lys-tRNA-ligase_II"/>
</dbReference>
<evidence type="ECO:0000256" key="16">
    <source>
        <dbReference type="ARBA" id="ARBA00024681"/>
    </source>
</evidence>
<evidence type="ECO:0000256" key="12">
    <source>
        <dbReference type="ARBA" id="ARBA00023098"/>
    </source>
</evidence>
<dbReference type="CDD" id="cd04322">
    <property type="entry name" value="LysRS_N"/>
    <property type="match status" value="1"/>
</dbReference>
<dbReference type="NCBIfam" id="TIGR00499">
    <property type="entry name" value="lysS_bact"/>
    <property type="match status" value="1"/>
</dbReference>
<dbReference type="SUPFAM" id="SSF50249">
    <property type="entry name" value="Nucleic acid-binding proteins"/>
    <property type="match status" value="1"/>
</dbReference>
<dbReference type="GO" id="GO:0000049">
    <property type="term" value="F:tRNA binding"/>
    <property type="evidence" value="ECO:0007669"/>
    <property type="project" value="TreeGrafter"/>
</dbReference>
<accession>A0A8J3VKU0</accession>
<keyword evidence="20" id="KW-0472">Membrane</keyword>
<feature type="binding site" evidence="19">
    <location>
        <position position="968"/>
    </location>
    <ligand>
        <name>Mg(2+)</name>
        <dbReference type="ChEBI" id="CHEBI:18420"/>
        <label>2</label>
    </ligand>
</feature>
<dbReference type="Gene3D" id="2.40.50.140">
    <property type="entry name" value="Nucleic acid-binding proteins"/>
    <property type="match status" value="1"/>
</dbReference>
<dbReference type="GO" id="GO:0000287">
    <property type="term" value="F:magnesium ion binding"/>
    <property type="evidence" value="ECO:0007669"/>
    <property type="project" value="UniProtKB-UniRule"/>
</dbReference>
<comment type="caution">
    <text evidence="22">The sequence shown here is derived from an EMBL/GenBank/DDBJ whole genome shotgun (WGS) entry which is preliminary data.</text>
</comment>
<keyword evidence="11 20" id="KW-1133">Transmembrane helix</keyword>
<dbReference type="PANTHER" id="PTHR42918:SF15">
    <property type="entry name" value="LYSINE--TRNA LIGASE, CHLOROPLASTIC_MITOCHONDRIAL"/>
    <property type="match status" value="1"/>
</dbReference>
<dbReference type="Pfam" id="PF01336">
    <property type="entry name" value="tRNA_anti-codon"/>
    <property type="match status" value="1"/>
</dbReference>
<comment type="catalytic activity">
    <reaction evidence="17">
        <text>L-lysyl-tRNA(Lys) + a 1,2-diacyl-sn-glycero-3-phospho-(1'-sn-glycerol) = a 1,2-diacyl-sn-glycero-3-phospho-1'-(3'-O-L-lysyl)-sn-glycerol + tRNA(Lys)</text>
        <dbReference type="Rhea" id="RHEA:10668"/>
        <dbReference type="Rhea" id="RHEA-COMP:9696"/>
        <dbReference type="Rhea" id="RHEA-COMP:9697"/>
        <dbReference type="ChEBI" id="CHEBI:64716"/>
        <dbReference type="ChEBI" id="CHEBI:75792"/>
        <dbReference type="ChEBI" id="CHEBI:78442"/>
        <dbReference type="ChEBI" id="CHEBI:78529"/>
        <dbReference type="EC" id="2.3.2.3"/>
    </reaction>
</comment>
<evidence type="ECO:0000256" key="4">
    <source>
        <dbReference type="ARBA" id="ARBA00022475"/>
    </source>
</evidence>
<keyword evidence="13 19" id="KW-0030">Aminoacyl-tRNA synthetase</keyword>
<keyword evidence="9 19" id="KW-0547">Nucleotide-binding</keyword>
<comment type="subunit">
    <text evidence="19">Homodimer.</text>
</comment>
<dbReference type="GO" id="GO:0006629">
    <property type="term" value="P:lipid metabolic process"/>
    <property type="evidence" value="ECO:0007669"/>
    <property type="project" value="UniProtKB-KW"/>
</dbReference>
<feature type="binding site" evidence="19">
    <location>
        <position position="968"/>
    </location>
    <ligand>
        <name>Mg(2+)</name>
        <dbReference type="ChEBI" id="CHEBI:18420"/>
        <label>1</label>
    </ligand>
</feature>
<proteinExistence type="inferred from homology"/>
<dbReference type="InterPro" id="IPR018149">
    <property type="entry name" value="Lys-tRNA-synth_II_C"/>
</dbReference>
<name>A0A8J3VKU0_9ACTN</name>
<keyword evidence="8 19" id="KW-0479">Metal-binding</keyword>
<evidence type="ECO:0000256" key="19">
    <source>
        <dbReference type="HAMAP-Rule" id="MF_00252"/>
    </source>
</evidence>
<evidence type="ECO:0000313" key="22">
    <source>
        <dbReference type="EMBL" id="GIH09882.1"/>
    </source>
</evidence>